<dbReference type="AlphaFoldDB" id="A0A8H7E147"/>
<dbReference type="GO" id="GO:0010124">
    <property type="term" value="P:phenylacetate catabolic process"/>
    <property type="evidence" value="ECO:0007669"/>
    <property type="project" value="TreeGrafter"/>
</dbReference>
<dbReference type="InterPro" id="IPR020613">
    <property type="entry name" value="Thiolase_CS"/>
</dbReference>
<dbReference type="GO" id="GO:0003988">
    <property type="term" value="F:acetyl-CoA C-acyltransferase activity"/>
    <property type="evidence" value="ECO:0007669"/>
    <property type="project" value="TreeGrafter"/>
</dbReference>
<reference evidence="2" key="1">
    <citation type="submission" date="2020-02" db="EMBL/GenBank/DDBJ databases">
        <authorList>
            <person name="Palmer J.M."/>
        </authorList>
    </citation>
    <scope>NUCLEOTIDE SEQUENCE</scope>
    <source>
        <strain evidence="2">EPUS1.4</strain>
        <tissue evidence="2">Thallus</tissue>
    </source>
</reference>
<dbReference type="SUPFAM" id="SSF53901">
    <property type="entry name" value="Thiolase-like"/>
    <property type="match status" value="1"/>
</dbReference>
<dbReference type="EMBL" id="JAACFV010000235">
    <property type="protein sequence ID" value="KAF7502601.1"/>
    <property type="molecule type" value="Genomic_DNA"/>
</dbReference>
<dbReference type="InterPro" id="IPR020617">
    <property type="entry name" value="Thiolase_C"/>
</dbReference>
<dbReference type="PROSITE" id="PS00737">
    <property type="entry name" value="THIOLASE_2"/>
    <property type="match status" value="1"/>
</dbReference>
<organism evidence="2 3">
    <name type="scientific">Endocarpon pusillum</name>
    <dbReference type="NCBI Taxonomy" id="364733"/>
    <lineage>
        <taxon>Eukaryota</taxon>
        <taxon>Fungi</taxon>
        <taxon>Dikarya</taxon>
        <taxon>Ascomycota</taxon>
        <taxon>Pezizomycotina</taxon>
        <taxon>Eurotiomycetes</taxon>
        <taxon>Chaetothyriomycetidae</taxon>
        <taxon>Verrucariales</taxon>
        <taxon>Verrucariaceae</taxon>
        <taxon>Endocarpon</taxon>
    </lineage>
</organism>
<evidence type="ECO:0000313" key="2">
    <source>
        <dbReference type="EMBL" id="KAF7502601.1"/>
    </source>
</evidence>
<protein>
    <submittedName>
        <fullName evidence="2">3-ketoacyl-CoA thiolase with broad chain length specificity</fullName>
    </submittedName>
</protein>
<name>A0A8H7E147_9EURO</name>
<dbReference type="GO" id="GO:0006635">
    <property type="term" value="P:fatty acid beta-oxidation"/>
    <property type="evidence" value="ECO:0007669"/>
    <property type="project" value="TreeGrafter"/>
</dbReference>
<feature type="domain" description="Thiolase C-terminal" evidence="1">
    <location>
        <begin position="1"/>
        <end position="102"/>
    </location>
</feature>
<keyword evidence="3" id="KW-1185">Reference proteome</keyword>
<dbReference type="Proteomes" id="UP000606974">
    <property type="component" value="Unassembled WGS sequence"/>
</dbReference>
<sequence length="105" mass="11012">MGVGPAVAIPKLLDMTGLQTKEVGIWEINEAFASQALYCIRKLGIPEEKVNPKGGAIALGHPLGATGARQLATLLSELERQGEDVGIVSMCIGTGMGMASMFVRE</sequence>
<dbReference type="GO" id="GO:0005777">
    <property type="term" value="C:peroxisome"/>
    <property type="evidence" value="ECO:0007669"/>
    <property type="project" value="TreeGrafter"/>
</dbReference>
<dbReference type="PANTHER" id="PTHR43853">
    <property type="entry name" value="3-KETOACYL-COA THIOLASE, PEROXISOMAL"/>
    <property type="match status" value="1"/>
</dbReference>
<proteinExistence type="predicted"/>
<comment type="caution">
    <text evidence="2">The sequence shown here is derived from an EMBL/GenBank/DDBJ whole genome shotgun (WGS) entry which is preliminary data.</text>
</comment>
<dbReference type="Pfam" id="PF02803">
    <property type="entry name" value="Thiolase_C"/>
    <property type="match status" value="1"/>
</dbReference>
<dbReference type="InterPro" id="IPR020610">
    <property type="entry name" value="Thiolase_AS"/>
</dbReference>
<dbReference type="InterPro" id="IPR050215">
    <property type="entry name" value="Thiolase-like_sf_Thiolase"/>
</dbReference>
<accession>A0A8H7E147</accession>
<gene>
    <name evidence="2" type="primary">POT1</name>
    <name evidence="2" type="ORF">GJ744_005442</name>
</gene>
<evidence type="ECO:0000259" key="1">
    <source>
        <dbReference type="Pfam" id="PF02803"/>
    </source>
</evidence>
<evidence type="ECO:0000313" key="3">
    <source>
        <dbReference type="Proteomes" id="UP000606974"/>
    </source>
</evidence>
<dbReference type="Gene3D" id="3.40.47.10">
    <property type="match status" value="1"/>
</dbReference>
<dbReference type="OrthoDB" id="5404651at2759"/>
<dbReference type="PANTHER" id="PTHR43853:SF5">
    <property type="entry name" value="ACETYL-COA C-ACETYLTRANSFERASE"/>
    <property type="match status" value="1"/>
</dbReference>
<dbReference type="InterPro" id="IPR016039">
    <property type="entry name" value="Thiolase-like"/>
</dbReference>
<dbReference type="PROSITE" id="PS00099">
    <property type="entry name" value="THIOLASE_3"/>
    <property type="match status" value="1"/>
</dbReference>